<feature type="domain" description="Cytochrome c" evidence="7">
    <location>
        <begin position="54"/>
        <end position="157"/>
    </location>
</feature>
<dbReference type="GO" id="GO:0020037">
    <property type="term" value="F:heme binding"/>
    <property type="evidence" value="ECO:0007669"/>
    <property type="project" value="InterPro"/>
</dbReference>
<feature type="domain" description="Cytochrome c" evidence="7">
    <location>
        <begin position="199"/>
        <end position="309"/>
    </location>
</feature>
<dbReference type="EMBL" id="RQIS01000006">
    <property type="protein sequence ID" value="RQH06965.1"/>
    <property type="molecule type" value="Genomic_DNA"/>
</dbReference>
<feature type="binding site" description="covalent" evidence="4">
    <location>
        <position position="214"/>
    </location>
    <ligand>
        <name>heme c</name>
        <dbReference type="ChEBI" id="CHEBI:61717"/>
        <label>2</label>
    </ligand>
</feature>
<protein>
    <submittedName>
        <fullName evidence="8">Cytochrome c</fullName>
    </submittedName>
</protein>
<organism evidence="8 9">
    <name type="scientific">Paraburkholderia dinghuensis</name>
    <dbReference type="NCBI Taxonomy" id="2305225"/>
    <lineage>
        <taxon>Bacteria</taxon>
        <taxon>Pseudomonadati</taxon>
        <taxon>Pseudomonadota</taxon>
        <taxon>Betaproteobacteria</taxon>
        <taxon>Burkholderiales</taxon>
        <taxon>Burkholderiaceae</taxon>
        <taxon>Paraburkholderia</taxon>
    </lineage>
</organism>
<dbReference type="InterPro" id="IPR014353">
    <property type="entry name" value="Membr-bd_ADH_cyt_c"/>
</dbReference>
<evidence type="ECO:0000256" key="1">
    <source>
        <dbReference type="ARBA" id="ARBA00022617"/>
    </source>
</evidence>
<keyword evidence="9" id="KW-1185">Reference proteome</keyword>
<evidence type="ECO:0000259" key="7">
    <source>
        <dbReference type="PROSITE" id="PS51007"/>
    </source>
</evidence>
<accession>A0A3N6MY79</accession>
<dbReference type="GO" id="GO:0016614">
    <property type="term" value="F:oxidoreductase activity, acting on CH-OH group of donors"/>
    <property type="evidence" value="ECO:0007669"/>
    <property type="project" value="InterPro"/>
</dbReference>
<dbReference type="GO" id="GO:0005506">
    <property type="term" value="F:iron ion binding"/>
    <property type="evidence" value="ECO:0007669"/>
    <property type="project" value="InterPro"/>
</dbReference>
<dbReference type="InterPro" id="IPR009056">
    <property type="entry name" value="Cyt_c-like_dom"/>
</dbReference>
<gene>
    <name evidence="8" type="ORF">D1Y85_09775</name>
</gene>
<proteinExistence type="predicted"/>
<dbReference type="InterPro" id="IPR051459">
    <property type="entry name" value="Cytochrome_c-type_DH"/>
</dbReference>
<dbReference type="PANTHER" id="PTHR35008:SF4">
    <property type="entry name" value="BLL4482 PROTEIN"/>
    <property type="match status" value="1"/>
</dbReference>
<dbReference type="Proteomes" id="UP000272778">
    <property type="component" value="Unassembled WGS sequence"/>
</dbReference>
<dbReference type="InterPro" id="IPR036909">
    <property type="entry name" value="Cyt_c-like_dom_sf"/>
</dbReference>
<reference evidence="8 9" key="1">
    <citation type="submission" date="2018-11" db="EMBL/GenBank/DDBJ databases">
        <title>Paraburkholderia sp. DHOA04, isolated from soil.</title>
        <authorList>
            <person name="Gao Z.-H."/>
            <person name="Qiu L.-H."/>
            <person name="Fu J.-C."/>
        </authorList>
    </citation>
    <scope>NUCLEOTIDE SEQUENCE [LARGE SCALE GENOMIC DNA]</scope>
    <source>
        <strain evidence="8 9">DHOA04</strain>
    </source>
</reference>
<feature type="binding site" description="covalent" evidence="4">
    <location>
        <position position="217"/>
    </location>
    <ligand>
        <name>heme c</name>
        <dbReference type="ChEBI" id="CHEBI:61717"/>
        <label>2</label>
    </ligand>
</feature>
<sequence>MRESTAMKNRISHLARAVAGVTTVAGAAASMLFFGMSSAHAAQAATATTDTRPAIVVRGEYLARAGDCVACHTAPRGKLFAGGLAMETPFGTLYSPNITPDAKYGIGSWDKDAFFKMMRTGKSPDGKLIYPAMPIAQYTKVTREDSDAIFAYLQSIPAVQQQNRPHELKFPFNQRELLLGWRTLYFREGAYQPDPARSVEWNRGAYLVEGLGHCTMCHTQINALGGSSRHDQFAGGLIPVQMWYAPSLTSDKDGGLGDWSTKDIVDLLQAGLSDRGAVYGPMAEVTYHSLQYLNDEDVKAMAVYLKALPDNTGRKSGPSAPTGTKVFARGKAVYADKCAICHGDEGKGNVPRYPPLADNQSIEMDSAVNPIRIVLNGGFPPGTQRNLQPYGMPPFAQELSDSDAAAVVTYIRTAWGNHGQPVTAKEVNELRKAPLR</sequence>
<comment type="caution">
    <text evidence="8">The sequence shown here is derived from an EMBL/GenBank/DDBJ whole genome shotgun (WGS) entry which is preliminary data.</text>
</comment>
<feature type="binding site" description="axial binding residue" evidence="5">
    <location>
        <position position="342"/>
    </location>
    <ligand>
        <name>heme c</name>
        <dbReference type="ChEBI" id="CHEBI:61717"/>
        <label>3</label>
    </ligand>
    <ligandPart>
        <name>Fe</name>
        <dbReference type="ChEBI" id="CHEBI:18248"/>
    </ligandPart>
</feature>
<dbReference type="PANTHER" id="PTHR35008">
    <property type="entry name" value="BLL4482 PROTEIN-RELATED"/>
    <property type="match status" value="1"/>
</dbReference>
<evidence type="ECO:0000256" key="4">
    <source>
        <dbReference type="PIRSR" id="PIRSR000018-50"/>
    </source>
</evidence>
<evidence type="ECO:0000256" key="6">
    <source>
        <dbReference type="SAM" id="SignalP"/>
    </source>
</evidence>
<keyword evidence="2 5" id="KW-0479">Metal-binding</keyword>
<feature type="binding site" description="axial binding residue" evidence="5">
    <location>
        <position position="218"/>
    </location>
    <ligand>
        <name>heme c</name>
        <dbReference type="ChEBI" id="CHEBI:61717"/>
        <label>2</label>
    </ligand>
    <ligandPart>
        <name>Fe</name>
        <dbReference type="ChEBI" id="CHEBI:18248"/>
    </ligandPart>
</feature>
<feature type="binding site" description="covalent" evidence="4">
    <location>
        <position position="71"/>
    </location>
    <ligand>
        <name>heme c</name>
        <dbReference type="ChEBI" id="CHEBI:61717"/>
        <label>1</label>
    </ligand>
</feature>
<feature type="chain" id="PRO_5018264725" evidence="6">
    <location>
        <begin position="42"/>
        <end position="436"/>
    </location>
</feature>
<feature type="binding site" description="covalent" evidence="4">
    <location>
        <position position="68"/>
    </location>
    <ligand>
        <name>heme c</name>
        <dbReference type="ChEBI" id="CHEBI:61717"/>
        <label>1</label>
    </ligand>
</feature>
<feature type="binding site" description="axial binding residue" evidence="5">
    <location>
        <position position="72"/>
    </location>
    <ligand>
        <name>heme c</name>
        <dbReference type="ChEBI" id="CHEBI:61717"/>
        <label>1</label>
    </ligand>
    <ligandPart>
        <name>Fe</name>
        <dbReference type="ChEBI" id="CHEBI:18248"/>
    </ligandPart>
</feature>
<dbReference type="OrthoDB" id="9809720at2"/>
<keyword evidence="3 5" id="KW-0408">Iron</keyword>
<feature type="signal peptide" evidence="6">
    <location>
        <begin position="1"/>
        <end position="41"/>
    </location>
</feature>
<evidence type="ECO:0000256" key="5">
    <source>
        <dbReference type="PIRSR" id="PIRSR000018-51"/>
    </source>
</evidence>
<dbReference type="SUPFAM" id="SSF46626">
    <property type="entry name" value="Cytochrome c"/>
    <property type="match status" value="3"/>
</dbReference>
<evidence type="ECO:0000256" key="3">
    <source>
        <dbReference type="ARBA" id="ARBA00023004"/>
    </source>
</evidence>
<dbReference type="PIRSF" id="PIRSF000018">
    <property type="entry name" value="Mb_ADH_cyt_c"/>
    <property type="match status" value="1"/>
</dbReference>
<comment type="cofactor">
    <cofactor evidence="4">
        <name>heme c</name>
        <dbReference type="ChEBI" id="CHEBI:61717"/>
    </cofactor>
    <text evidence="4">Binds 3 heme c groups covalently per subunit.</text>
</comment>
<dbReference type="AlphaFoldDB" id="A0A3N6MY79"/>
<feature type="binding site" description="covalent" evidence="4">
    <location>
        <position position="341"/>
    </location>
    <ligand>
        <name>heme c</name>
        <dbReference type="ChEBI" id="CHEBI:61717"/>
        <label>3</label>
    </ligand>
</feature>
<keyword evidence="6" id="KW-0732">Signal</keyword>
<dbReference type="GO" id="GO:0016020">
    <property type="term" value="C:membrane"/>
    <property type="evidence" value="ECO:0007669"/>
    <property type="project" value="InterPro"/>
</dbReference>
<dbReference type="PROSITE" id="PS51007">
    <property type="entry name" value="CYTC"/>
    <property type="match status" value="3"/>
</dbReference>
<feature type="domain" description="Cytochrome c" evidence="7">
    <location>
        <begin position="325"/>
        <end position="415"/>
    </location>
</feature>
<dbReference type="Pfam" id="PF00034">
    <property type="entry name" value="Cytochrom_C"/>
    <property type="match status" value="3"/>
</dbReference>
<feature type="binding site" description="covalent" evidence="4">
    <location>
        <position position="338"/>
    </location>
    <ligand>
        <name>heme c</name>
        <dbReference type="ChEBI" id="CHEBI:61717"/>
        <label>3</label>
    </ligand>
</feature>
<dbReference type="GO" id="GO:0009055">
    <property type="term" value="F:electron transfer activity"/>
    <property type="evidence" value="ECO:0007669"/>
    <property type="project" value="InterPro"/>
</dbReference>
<evidence type="ECO:0000256" key="2">
    <source>
        <dbReference type="ARBA" id="ARBA00022723"/>
    </source>
</evidence>
<evidence type="ECO:0000313" key="9">
    <source>
        <dbReference type="Proteomes" id="UP000272778"/>
    </source>
</evidence>
<dbReference type="Gene3D" id="1.10.760.10">
    <property type="entry name" value="Cytochrome c-like domain"/>
    <property type="match status" value="2"/>
</dbReference>
<evidence type="ECO:0000313" key="8">
    <source>
        <dbReference type="EMBL" id="RQH06965.1"/>
    </source>
</evidence>
<keyword evidence="1 4" id="KW-0349">Heme</keyword>
<name>A0A3N6MY79_9BURK</name>